<name>Q3ARR0_CHLCH</name>
<dbReference type="InterPro" id="IPR050909">
    <property type="entry name" value="Bact_Autotransporter_VF"/>
</dbReference>
<evidence type="ECO:0000256" key="3">
    <source>
        <dbReference type="ARBA" id="ARBA00022729"/>
    </source>
</evidence>
<dbReference type="InterPro" id="IPR024973">
    <property type="entry name" value="ESPR"/>
</dbReference>
<proteinExistence type="predicted"/>
<dbReference type="HOGENOM" id="CLU_251261_0_0_10"/>
<dbReference type="KEGG" id="cch:Cag_1053"/>
<evidence type="ECO:0000256" key="1">
    <source>
        <dbReference type="ARBA" id="ARBA00004613"/>
    </source>
</evidence>
<protein>
    <submittedName>
        <fullName evidence="5">Filamentous hemagglutinin-like protein</fullName>
    </submittedName>
</protein>
<keyword evidence="3" id="KW-0732">Signal</keyword>
<dbReference type="Pfam" id="PF18657">
    <property type="entry name" value="YDG"/>
    <property type="match status" value="3"/>
</dbReference>
<comment type="subcellular location">
    <subcellularLocation>
        <location evidence="1">Secreted</location>
    </subcellularLocation>
</comment>
<dbReference type="PANTHER" id="PTHR12338:SF8">
    <property type="entry name" value="HEME_HEMOPEXIN-BINDING PROTEIN"/>
    <property type="match status" value="1"/>
</dbReference>
<dbReference type="InterPro" id="IPR013425">
    <property type="entry name" value="Autotrns_rpt"/>
</dbReference>
<dbReference type="eggNOG" id="COG3210">
    <property type="taxonomic scope" value="Bacteria"/>
</dbReference>
<dbReference type="Pfam" id="PF13018">
    <property type="entry name" value="ESPR"/>
    <property type="match status" value="1"/>
</dbReference>
<keyword evidence="2" id="KW-0964">Secreted</keyword>
<dbReference type="InterPro" id="IPR011050">
    <property type="entry name" value="Pectin_lyase_fold/virulence"/>
</dbReference>
<dbReference type="Gene3D" id="2.160.20.10">
    <property type="entry name" value="Single-stranded right-handed beta-helix, Pectin lyase-like"/>
    <property type="match status" value="1"/>
</dbReference>
<dbReference type="Pfam" id="PF05860">
    <property type="entry name" value="TPS"/>
    <property type="match status" value="1"/>
</dbReference>
<dbReference type="OrthoDB" id="598499at2"/>
<dbReference type="SUPFAM" id="SSF51126">
    <property type="entry name" value="Pectin lyase-like"/>
    <property type="match status" value="1"/>
</dbReference>
<dbReference type="PANTHER" id="PTHR12338">
    <property type="entry name" value="AUTOTRANSPORTER"/>
    <property type="match status" value="1"/>
</dbReference>
<dbReference type="InterPro" id="IPR008638">
    <property type="entry name" value="FhaB/CdiA-like_TPS"/>
</dbReference>
<accession>Q3ARR0</accession>
<evidence type="ECO:0000313" key="5">
    <source>
        <dbReference type="EMBL" id="ABB28315.1"/>
    </source>
</evidence>
<dbReference type="SMART" id="SM00912">
    <property type="entry name" value="Haemagg_act"/>
    <property type="match status" value="1"/>
</dbReference>
<evidence type="ECO:0000256" key="2">
    <source>
        <dbReference type="ARBA" id="ARBA00022525"/>
    </source>
</evidence>
<evidence type="ECO:0000259" key="4">
    <source>
        <dbReference type="SMART" id="SM00912"/>
    </source>
</evidence>
<dbReference type="STRING" id="340177.Cag_1053"/>
<dbReference type="EMBL" id="CP000108">
    <property type="protein sequence ID" value="ABB28315.1"/>
    <property type="molecule type" value="Genomic_DNA"/>
</dbReference>
<dbReference type="NCBIfam" id="TIGR01901">
    <property type="entry name" value="adhes_NPXG"/>
    <property type="match status" value="1"/>
</dbReference>
<dbReference type="InterPro" id="IPR041248">
    <property type="entry name" value="YDG"/>
</dbReference>
<dbReference type="Pfam" id="PF12951">
    <property type="entry name" value="PATR"/>
    <property type="match status" value="1"/>
</dbReference>
<sequence length="1447" mass="145655">MNRVFNVIWSITREKWVVVSERVKSNGSVPKSSLVSIAFLSALLGGGSVAQAVDANQLPTGGVIAAGSGSIAASGNSMTIQQSSQKMVANWSSFNVGSDASVRFQQPNASAAALNRIAGQSPSQILGSLSANGRVFLVNPSGIVFGKNARVDVGGLVASTLNISDNDFLAGNYAFRSTGSAGTLRNEGVINAMPNGVVALLSPSVVNNGTINAAGGTVALAAGNAMTLDFGGDGLMTVRVDEGAVNALVENNALIKADGGLVVMSAKAADELALSAVNSSGVVQAMSVVEKNGRILLDAEGGQSTISGTLDASSVDGKGGQVVVTGKQVMVADGAHLNASGLTGGGEVLVGGSWQGSDASVRQAVGTVVMPGALLQANATGNGNGGTVVVWSDVNNPLSVTRAYGTFEAYGGLLGGNGGRIETSGHWLDVAGSRGGASAVNGNAGVWLFDPWNVIIGPDPTTSGTSFTNPFNPTGDSTILASNINTLLNAGTSVSITTGTGGTVGVGDISVNAPILKTTVTGLNTLTLSLIAEGNIFINNSIGNSSGTLNLNLTTVNGAISGTGNITGNGNGDTIFTVGAGSGTYSGNLVDRRFVEKKGVGTLIVSGDNNHDGETRISAGTLVVQSSTALGKTTNGTQVVDGATLQLEANIAAQELLYLAGDGVNSNGALKNIGGNHVYGGDIILLNNSRIMSDANTLTLNGSVNGAYSLTVNSVGSTIFNGLIGNSAPLGAFIGTAGTPITFNGSSITTVGAINAAGVVTASNPLTISAGAGNISLSNTGNNFNSVNITSAGTVSLVDTNALALTGVNATGDVSIATRSGDLTIDGHLLTTSPTSSAMILNAEQAQIAGNGNGGNLVFSSGTLTVGSGGIATLYTGSVAGSTSIASVVNAGHFRYNSDEAINGTHYTDPLTAGLNLIYREQPTLLVAPAATPTPYGTAPSYTPSYSGAVNNDPTVGTVAGTPQWAFDNATIPTKSLSGQDEVGTYNVKYVGGLTSTLGYGFADNGGNGELTIAPKEIVFGNGLTGGVNNKVYDGTLTGTITPLVLYVVAGDNVSLNSTGATATFSNKNVGVGKTVTVAGLALTGDDAGNYSIGNQTTTANIIQASLTVTAPGNLTKVYDGTVTAIGVATVTGLVSGDTVAGTVAIAYADKMAGSSKAVNPLSVMIVDGSDMNMTGNYNIAYVPTVNNTITQASLTLTSPDNVSKFYDGLMSAPGAPMVTGLVPNDVVVTPAPLSYNDPEVGNNKTVSPNPAGLVIHDANGGDMTPNYVITTIPRNDGVIVEKTFTPYKEWNDIDPSTPEVPTAAPEVSGNRDLGDVELAADDGGTTATRSLAMVAMDETAIQSDIVVTLLEPAAKNKQGVVKVFVPKEVLAKPAFLFPLPDDVATAINQTAVQERVFLQNGDALPGWLSYDRDKKIFTAKSAPAGSLPLTVMVQAGSMAWQVIIQQ</sequence>
<gene>
    <name evidence="5" type="ordered locus">Cag_1053</name>
</gene>
<dbReference type="GO" id="GO:0005576">
    <property type="term" value="C:extracellular region"/>
    <property type="evidence" value="ECO:0007669"/>
    <property type="project" value="UniProtKB-SubCell"/>
</dbReference>
<dbReference type="InterPro" id="IPR012334">
    <property type="entry name" value="Pectin_lyas_fold"/>
</dbReference>
<reference evidence="5" key="1">
    <citation type="submission" date="2005-08" db="EMBL/GenBank/DDBJ databases">
        <title>Complete sequence of Chlorobium chlorochromatii CaD3.</title>
        <authorList>
            <person name="Copeland A."/>
            <person name="Lucas S."/>
            <person name="Lapidus A."/>
            <person name="Barry K."/>
            <person name="Detter J.C."/>
            <person name="Glavina T."/>
            <person name="Hammon N."/>
            <person name="Israni S."/>
            <person name="Pitluck S."/>
            <person name="Bryant D."/>
            <person name="Schmutz J."/>
            <person name="Larimer F."/>
            <person name="Land M."/>
            <person name="Kyrpides N."/>
            <person name="Ivanova N."/>
            <person name="Richardson P."/>
        </authorList>
    </citation>
    <scope>NUCLEOTIDE SEQUENCE [LARGE SCALE GENOMIC DNA]</scope>
    <source>
        <strain evidence="5">CaD3</strain>
    </source>
</reference>
<feature type="domain" description="Filamentous haemagglutinin FhaB/tRNA nuclease CdiA-like TPS" evidence="4">
    <location>
        <begin position="55"/>
        <end position="167"/>
    </location>
</feature>
<organism evidence="5">
    <name type="scientific">Chlorobium chlorochromatii (strain CaD3)</name>
    <dbReference type="NCBI Taxonomy" id="340177"/>
    <lineage>
        <taxon>Bacteria</taxon>
        <taxon>Pseudomonadati</taxon>
        <taxon>Chlorobiota</taxon>
        <taxon>Chlorobiia</taxon>
        <taxon>Chlorobiales</taxon>
        <taxon>Chlorobiaceae</taxon>
        <taxon>Chlorobium/Pelodictyon group</taxon>
        <taxon>Chlorobium</taxon>
    </lineage>
</organism>